<name>A0A7R8CS28_LEPSM</name>
<evidence type="ECO:0000256" key="1">
    <source>
        <dbReference type="SAM" id="MobiDB-lite"/>
    </source>
</evidence>
<feature type="compositionally biased region" description="Low complexity" evidence="1">
    <location>
        <begin position="263"/>
        <end position="300"/>
    </location>
</feature>
<keyword evidence="4" id="KW-1185">Reference proteome</keyword>
<dbReference type="Proteomes" id="UP000675881">
    <property type="component" value="Chromosome 2"/>
</dbReference>
<evidence type="ECO:0000256" key="2">
    <source>
        <dbReference type="SAM" id="Phobius"/>
    </source>
</evidence>
<reference evidence="3" key="1">
    <citation type="submission" date="2021-02" db="EMBL/GenBank/DDBJ databases">
        <authorList>
            <person name="Bekaert M."/>
        </authorList>
    </citation>
    <scope>NUCLEOTIDE SEQUENCE</scope>
    <source>
        <strain evidence="3">IoA-00</strain>
    </source>
</reference>
<keyword evidence="2" id="KW-1133">Transmembrane helix</keyword>
<keyword evidence="2" id="KW-0812">Transmembrane</keyword>
<sequence length="314" mass="34100">MSPLALTLLGIGSGIALVIILVMVAIRIHSSRQWSRRGNNNGPRRRVTEPHSSKVVVTTIEELDQLEPGSIVNSDVEGGSNVGHGSGASINNPDIVPTFQSSLIILIDQISIFVKRRCIHLLIDLDLWNRMNIFIAVQEEYLAMKNFETILQNLRENAGIDYCTLRRPPSTSSLHANSRRAVQFADQQMIPDVYGGTEPLFPLPPPLIRGGEGVSASNFMYATLRPGQSSSNVPFHEFVPPPPPPMFESSSVATTSKGSPYISTSVGPSSSNATSSSGTCTKPTNNPKSFISKIKQPSSSSKKEDDRDKKESTV</sequence>
<dbReference type="OrthoDB" id="6434226at2759"/>
<accession>A0A7R8CS28</accession>
<proteinExistence type="predicted"/>
<dbReference type="EMBL" id="HG994581">
    <property type="protein sequence ID" value="CAF2873352.1"/>
    <property type="molecule type" value="Genomic_DNA"/>
</dbReference>
<feature type="region of interest" description="Disordered" evidence="1">
    <location>
        <begin position="230"/>
        <end position="314"/>
    </location>
</feature>
<evidence type="ECO:0000313" key="4">
    <source>
        <dbReference type="Proteomes" id="UP000675881"/>
    </source>
</evidence>
<feature type="transmembrane region" description="Helical" evidence="2">
    <location>
        <begin position="6"/>
        <end position="28"/>
    </location>
</feature>
<protein>
    <submittedName>
        <fullName evidence="3">(salmon louse) hypothetical protein</fullName>
    </submittedName>
</protein>
<evidence type="ECO:0000313" key="3">
    <source>
        <dbReference type="EMBL" id="CAF2873352.1"/>
    </source>
</evidence>
<gene>
    <name evidence="3" type="ORF">LSAA_6395</name>
</gene>
<dbReference type="AlphaFoldDB" id="A0A7R8CS28"/>
<organism evidence="3 4">
    <name type="scientific">Lepeophtheirus salmonis</name>
    <name type="common">Salmon louse</name>
    <name type="synonym">Caligus salmonis</name>
    <dbReference type="NCBI Taxonomy" id="72036"/>
    <lineage>
        <taxon>Eukaryota</taxon>
        <taxon>Metazoa</taxon>
        <taxon>Ecdysozoa</taxon>
        <taxon>Arthropoda</taxon>
        <taxon>Crustacea</taxon>
        <taxon>Multicrustacea</taxon>
        <taxon>Hexanauplia</taxon>
        <taxon>Copepoda</taxon>
        <taxon>Siphonostomatoida</taxon>
        <taxon>Caligidae</taxon>
        <taxon>Lepeophtheirus</taxon>
    </lineage>
</organism>
<keyword evidence="2" id="KW-0472">Membrane</keyword>
<feature type="compositionally biased region" description="Basic and acidic residues" evidence="1">
    <location>
        <begin position="301"/>
        <end position="314"/>
    </location>
</feature>
<feature type="compositionally biased region" description="Polar residues" evidence="1">
    <location>
        <begin position="248"/>
        <end position="262"/>
    </location>
</feature>